<accession>A0A8S1WN06</accession>
<sequence>MQIKMINKKHEDNKNSSTKQKIKSNRQLIKNNSQIQDQVLNFGSEIELNFLEGLNSQMGYLREQKNILSFDQDEWHNIWFLYSNQQGNCSYISTPKHSEYRSAQFLKTIFIQIGLTRTFQNTNV</sequence>
<proteinExistence type="predicted"/>
<evidence type="ECO:0000313" key="3">
    <source>
        <dbReference type="Proteomes" id="UP000683925"/>
    </source>
</evidence>
<feature type="region of interest" description="Disordered" evidence="1">
    <location>
        <begin position="1"/>
        <end position="22"/>
    </location>
</feature>
<dbReference type="AlphaFoldDB" id="A0A8S1WN06"/>
<comment type="caution">
    <text evidence="2">The sequence shown here is derived from an EMBL/GenBank/DDBJ whole genome shotgun (WGS) entry which is preliminary data.</text>
</comment>
<protein>
    <submittedName>
        <fullName evidence="2">Uncharacterized protein</fullName>
    </submittedName>
</protein>
<gene>
    <name evidence="2" type="ORF">POCTA_138.1.T0970224</name>
</gene>
<evidence type="ECO:0000256" key="1">
    <source>
        <dbReference type="SAM" id="MobiDB-lite"/>
    </source>
</evidence>
<reference evidence="2" key="1">
    <citation type="submission" date="2021-01" db="EMBL/GenBank/DDBJ databases">
        <authorList>
            <consortium name="Genoscope - CEA"/>
            <person name="William W."/>
        </authorList>
    </citation>
    <scope>NUCLEOTIDE SEQUENCE</scope>
</reference>
<organism evidence="2 3">
    <name type="scientific">Paramecium octaurelia</name>
    <dbReference type="NCBI Taxonomy" id="43137"/>
    <lineage>
        <taxon>Eukaryota</taxon>
        <taxon>Sar</taxon>
        <taxon>Alveolata</taxon>
        <taxon>Ciliophora</taxon>
        <taxon>Intramacronucleata</taxon>
        <taxon>Oligohymenophorea</taxon>
        <taxon>Peniculida</taxon>
        <taxon>Parameciidae</taxon>
        <taxon>Paramecium</taxon>
    </lineage>
</organism>
<dbReference type="EMBL" id="CAJJDP010000096">
    <property type="protein sequence ID" value="CAD8190572.1"/>
    <property type="molecule type" value="Genomic_DNA"/>
</dbReference>
<keyword evidence="3" id="KW-1185">Reference proteome</keyword>
<dbReference type="Proteomes" id="UP000683925">
    <property type="component" value="Unassembled WGS sequence"/>
</dbReference>
<evidence type="ECO:0000313" key="2">
    <source>
        <dbReference type="EMBL" id="CAD8190572.1"/>
    </source>
</evidence>
<name>A0A8S1WN06_PAROT</name>